<reference evidence="2" key="1">
    <citation type="submission" date="2021-01" db="EMBL/GenBank/DDBJ databases">
        <title>Whole genome shotgun sequence of Planotetraspora thailandica NBRC 104271.</title>
        <authorList>
            <person name="Komaki H."/>
            <person name="Tamura T."/>
        </authorList>
    </citation>
    <scope>NUCLEOTIDE SEQUENCE</scope>
    <source>
        <strain evidence="2">NBRC 104271</strain>
    </source>
</reference>
<name>A0A8J3XX71_9ACTN</name>
<evidence type="ECO:0000259" key="1">
    <source>
        <dbReference type="Pfam" id="PF13340"/>
    </source>
</evidence>
<dbReference type="Proteomes" id="UP000605992">
    <property type="component" value="Unassembled WGS sequence"/>
</dbReference>
<gene>
    <name evidence="2" type="ORF">Pth03_39250</name>
</gene>
<dbReference type="PANTHER" id="PTHR46637">
    <property type="entry name" value="TIS1421-TRANSPOSASE PROTEIN A"/>
    <property type="match status" value="1"/>
</dbReference>
<sequence length="147" mass="16552">MATLTVTGRADLTDAQWALLEPLLPKGRVPGRPPIWTKRQLIDGIRWRTRVGSPWRNVPERYGPWQTVYGLFRRWQRRGVRQQILTALQARADAAGLITWDVSVDSTIARAHQHAAGARKRGTCRPSHRAACGSNRPIMRWAARAAG</sequence>
<evidence type="ECO:0000313" key="2">
    <source>
        <dbReference type="EMBL" id="GII55536.1"/>
    </source>
</evidence>
<dbReference type="InterPro" id="IPR052909">
    <property type="entry name" value="Transposase_6_like"/>
</dbReference>
<dbReference type="AlphaFoldDB" id="A0A8J3XX71"/>
<protein>
    <submittedName>
        <fullName evidence="2">Transposase</fullName>
    </submittedName>
</protein>
<dbReference type="NCBIfam" id="NF033580">
    <property type="entry name" value="transpos_IS5_3"/>
    <property type="match status" value="1"/>
</dbReference>
<dbReference type="PANTHER" id="PTHR46637:SF1">
    <property type="entry name" value="BLL5188 PROTEIN"/>
    <property type="match status" value="1"/>
</dbReference>
<accession>A0A8J3XX71</accession>
<dbReference type="Pfam" id="PF13340">
    <property type="entry name" value="DUF4096"/>
    <property type="match status" value="1"/>
</dbReference>
<evidence type="ECO:0000313" key="3">
    <source>
        <dbReference type="Proteomes" id="UP000605992"/>
    </source>
</evidence>
<organism evidence="2 3">
    <name type="scientific">Planotetraspora thailandica</name>
    <dbReference type="NCBI Taxonomy" id="487172"/>
    <lineage>
        <taxon>Bacteria</taxon>
        <taxon>Bacillati</taxon>
        <taxon>Actinomycetota</taxon>
        <taxon>Actinomycetes</taxon>
        <taxon>Streptosporangiales</taxon>
        <taxon>Streptosporangiaceae</taxon>
        <taxon>Planotetraspora</taxon>
    </lineage>
</organism>
<comment type="caution">
    <text evidence="2">The sequence shown here is derived from an EMBL/GenBank/DDBJ whole genome shotgun (WGS) entry which is preliminary data.</text>
</comment>
<dbReference type="InterPro" id="IPR025161">
    <property type="entry name" value="IS402-like_dom"/>
</dbReference>
<feature type="domain" description="Insertion element IS402-like" evidence="1">
    <location>
        <begin position="12"/>
        <end position="84"/>
    </location>
</feature>
<dbReference type="EMBL" id="BOOR01000027">
    <property type="protein sequence ID" value="GII55536.1"/>
    <property type="molecule type" value="Genomic_DNA"/>
</dbReference>
<keyword evidence="3" id="KW-1185">Reference proteome</keyword>
<proteinExistence type="predicted"/>